<evidence type="ECO:0000313" key="5">
    <source>
        <dbReference type="Proteomes" id="UP001378242"/>
    </source>
</evidence>
<sequence length="164" mass="19262">MKHNPIDISHESVKTVITYGTFDMFHIGHLNLLKRLSERGDRLIVGVSTDEFNLLKGKKTLIPYDQRAKIVEAIDCVDLVISENDWEQKVRDVKEYNVDTFAIGEDWKGEFDFLQEYCEVLYLERTKDISTTDLKRSLKRFLSIPHEDLIKAFEVLELLRRDLE</sequence>
<evidence type="ECO:0000256" key="1">
    <source>
        <dbReference type="ARBA" id="ARBA00022679"/>
    </source>
</evidence>
<dbReference type="RefSeq" id="WP_341541837.1">
    <property type="nucleotide sequence ID" value="NZ_JBAKAP010000003.1"/>
</dbReference>
<dbReference type="Proteomes" id="UP001378242">
    <property type="component" value="Unassembled WGS sequence"/>
</dbReference>
<gene>
    <name evidence="4" type="ORF">V6243_03300</name>
</gene>
<comment type="caution">
    <text evidence="4">The sequence shown here is derived from an EMBL/GenBank/DDBJ whole genome shotgun (WGS) entry which is preliminary data.</text>
</comment>
<organism evidence="4 5">
    <name type="scientific">Cobetia marina</name>
    <name type="common">Deleya marina</name>
    <dbReference type="NCBI Taxonomy" id="28258"/>
    <lineage>
        <taxon>Bacteria</taxon>
        <taxon>Pseudomonadati</taxon>
        <taxon>Pseudomonadota</taxon>
        <taxon>Gammaproteobacteria</taxon>
        <taxon>Oceanospirillales</taxon>
        <taxon>Halomonadaceae</taxon>
        <taxon>Cobetia</taxon>
    </lineage>
</organism>
<keyword evidence="2 4" id="KW-0548">Nucleotidyltransferase</keyword>
<dbReference type="Gene3D" id="3.40.50.620">
    <property type="entry name" value="HUPs"/>
    <property type="match status" value="1"/>
</dbReference>
<proteinExistence type="predicted"/>
<dbReference type="NCBIfam" id="TIGR00125">
    <property type="entry name" value="cyt_tran_rel"/>
    <property type="match status" value="1"/>
</dbReference>
<name>A0ABU9GBJ6_COBMA</name>
<accession>A0ABU9GBJ6</accession>
<evidence type="ECO:0000256" key="2">
    <source>
        <dbReference type="ARBA" id="ARBA00022695"/>
    </source>
</evidence>
<protein>
    <submittedName>
        <fullName evidence="4">Adenylyltransferase/cytidyltransferase family protein</fullName>
    </submittedName>
</protein>
<feature type="domain" description="Cytidyltransferase-like" evidence="3">
    <location>
        <begin position="17"/>
        <end position="136"/>
    </location>
</feature>
<dbReference type="PANTHER" id="PTHR43793">
    <property type="entry name" value="FAD SYNTHASE"/>
    <property type="match status" value="1"/>
</dbReference>
<dbReference type="Pfam" id="PF01467">
    <property type="entry name" value="CTP_transf_like"/>
    <property type="match status" value="1"/>
</dbReference>
<dbReference type="EMBL" id="JBAKAP010000003">
    <property type="protein sequence ID" value="MEL0615843.1"/>
    <property type="molecule type" value="Genomic_DNA"/>
</dbReference>
<dbReference type="InterPro" id="IPR014729">
    <property type="entry name" value="Rossmann-like_a/b/a_fold"/>
</dbReference>
<keyword evidence="1" id="KW-0808">Transferase</keyword>
<dbReference type="GO" id="GO:0016779">
    <property type="term" value="F:nucleotidyltransferase activity"/>
    <property type="evidence" value="ECO:0007669"/>
    <property type="project" value="UniProtKB-KW"/>
</dbReference>
<evidence type="ECO:0000259" key="3">
    <source>
        <dbReference type="Pfam" id="PF01467"/>
    </source>
</evidence>
<keyword evidence="5" id="KW-1185">Reference proteome</keyword>
<dbReference type="InterPro" id="IPR004821">
    <property type="entry name" value="Cyt_trans-like"/>
</dbReference>
<evidence type="ECO:0000313" key="4">
    <source>
        <dbReference type="EMBL" id="MEL0615843.1"/>
    </source>
</evidence>
<dbReference type="PANTHER" id="PTHR43793:SF1">
    <property type="entry name" value="FAD SYNTHASE"/>
    <property type="match status" value="1"/>
</dbReference>
<reference evidence="4 5" key="1">
    <citation type="submission" date="2024-02" db="EMBL/GenBank/DDBJ databases">
        <title>Bacteria isolated from the canopy kelp, Nereocystis luetkeana.</title>
        <authorList>
            <person name="Pfister C.A."/>
            <person name="Younker I.T."/>
            <person name="Light S.H."/>
        </authorList>
    </citation>
    <scope>NUCLEOTIDE SEQUENCE [LARGE SCALE GENOMIC DNA]</scope>
    <source>
        <strain evidence="4 5">TI.5.07</strain>
    </source>
</reference>
<dbReference type="SUPFAM" id="SSF52374">
    <property type="entry name" value="Nucleotidylyl transferase"/>
    <property type="match status" value="1"/>
</dbReference>
<dbReference type="InterPro" id="IPR050385">
    <property type="entry name" value="Archaeal_FAD_synthase"/>
</dbReference>